<feature type="binding site" evidence="2">
    <location>
        <position position="133"/>
    </location>
    <ligand>
        <name>Mn(2+)</name>
        <dbReference type="ChEBI" id="CHEBI:29035"/>
        <label>2</label>
    </ligand>
</feature>
<reference evidence="4" key="1">
    <citation type="submission" date="2021-03" db="EMBL/GenBank/DDBJ databases">
        <title>Genome sequencing and assembly of Tianweitania sediminis.</title>
        <authorList>
            <person name="Chhetri G."/>
        </authorList>
    </citation>
    <scope>NUCLEOTIDE SEQUENCE</scope>
    <source>
        <strain evidence="4">Z8</strain>
    </source>
</reference>
<dbReference type="NCBIfam" id="TIGR01891">
    <property type="entry name" value="amidohydrolases"/>
    <property type="match status" value="1"/>
</dbReference>
<dbReference type="AlphaFoldDB" id="A0A8J7RGR6"/>
<dbReference type="InterPro" id="IPR002933">
    <property type="entry name" value="Peptidase_M20"/>
</dbReference>
<feature type="binding site" evidence="2">
    <location>
        <position position="100"/>
    </location>
    <ligand>
        <name>Mn(2+)</name>
        <dbReference type="ChEBI" id="CHEBI:29035"/>
        <label>2</label>
    </ligand>
</feature>
<keyword evidence="5" id="KW-1185">Reference proteome</keyword>
<evidence type="ECO:0000313" key="4">
    <source>
        <dbReference type="EMBL" id="MBP0438131.1"/>
    </source>
</evidence>
<evidence type="ECO:0000259" key="3">
    <source>
        <dbReference type="Pfam" id="PF07687"/>
    </source>
</evidence>
<dbReference type="Proteomes" id="UP000666240">
    <property type="component" value="Unassembled WGS sequence"/>
</dbReference>
<accession>A0A8J7RGR6</accession>
<keyword evidence="2" id="KW-0479">Metal-binding</keyword>
<evidence type="ECO:0000256" key="2">
    <source>
        <dbReference type="PIRSR" id="PIRSR005962-1"/>
    </source>
</evidence>
<dbReference type="RefSeq" id="WP_209334407.1">
    <property type="nucleotide sequence ID" value="NZ_JAGIYY010000001.1"/>
</dbReference>
<proteinExistence type="predicted"/>
<feature type="binding site" evidence="2">
    <location>
        <position position="159"/>
    </location>
    <ligand>
        <name>Mn(2+)</name>
        <dbReference type="ChEBI" id="CHEBI:29035"/>
        <label>2</label>
    </ligand>
</feature>
<dbReference type="PANTHER" id="PTHR11014">
    <property type="entry name" value="PEPTIDASE M20 FAMILY MEMBER"/>
    <property type="match status" value="1"/>
</dbReference>
<dbReference type="SUPFAM" id="SSF55031">
    <property type="entry name" value="Bacterial exopeptidase dimerisation domain"/>
    <property type="match status" value="1"/>
</dbReference>
<dbReference type="InterPro" id="IPR011650">
    <property type="entry name" value="Peptidase_M20_dimer"/>
</dbReference>
<comment type="caution">
    <text evidence="4">The sequence shown here is derived from an EMBL/GenBank/DDBJ whole genome shotgun (WGS) entry which is preliminary data.</text>
</comment>
<protein>
    <submittedName>
        <fullName evidence="4">Amidohydrolase</fullName>
    </submittedName>
</protein>
<dbReference type="Pfam" id="PF01546">
    <property type="entry name" value="Peptidase_M20"/>
    <property type="match status" value="1"/>
</dbReference>
<dbReference type="EMBL" id="JAGIYY010000001">
    <property type="protein sequence ID" value="MBP0438131.1"/>
    <property type="molecule type" value="Genomic_DNA"/>
</dbReference>
<feature type="binding site" evidence="2">
    <location>
        <position position="98"/>
    </location>
    <ligand>
        <name>Mn(2+)</name>
        <dbReference type="ChEBI" id="CHEBI:29035"/>
        <label>2</label>
    </ligand>
</feature>
<feature type="domain" description="Peptidase M20 dimerisation" evidence="3">
    <location>
        <begin position="184"/>
        <end position="270"/>
    </location>
</feature>
<dbReference type="GO" id="GO:0046872">
    <property type="term" value="F:metal ion binding"/>
    <property type="evidence" value="ECO:0007669"/>
    <property type="project" value="UniProtKB-KW"/>
</dbReference>
<sequence>MSLLTNTLDELVALRRDLHTHPELGLEEVRTSDLVARELTRMGYHVERGLAKTGLVATLSNGLSRKAVGIRADMDALPIAEETGLPYASKMPGLMHACGHDGHTAMLLGAAKAIAERRNFDGTVHLIFQPAEENFGGAEIMVNEGLFKRFPCDAVFALHNDPMGPLGQFSFREGPIMAAVDEALIKVVGSGGHGSEPEHTADPIVAGASIVMALQSIVSRNIAALDPAVVTVAAFHGGSASNIIPSSADIVVGIRSFEPGVRDEVERRIKLVSTNQAESFGLTAEVDYRRSYDATINHKAETEYARSLALRFAGPDKVVDMQRPLMGSEDFAYMLRECPGTYFFLGGKRGKDDYPLHHARYDFNDDLLPIGAAFWTELVEDYLRPA</sequence>
<dbReference type="InterPro" id="IPR036264">
    <property type="entry name" value="Bact_exopeptidase_dim_dom"/>
</dbReference>
<dbReference type="PIRSF" id="PIRSF005962">
    <property type="entry name" value="Pept_M20D_amidohydro"/>
    <property type="match status" value="1"/>
</dbReference>
<dbReference type="Gene3D" id="3.30.70.360">
    <property type="match status" value="1"/>
</dbReference>
<keyword evidence="2" id="KW-0464">Manganese</keyword>
<dbReference type="GO" id="GO:0050118">
    <property type="term" value="F:N-acetyldiaminopimelate deacetylase activity"/>
    <property type="evidence" value="ECO:0007669"/>
    <property type="project" value="UniProtKB-ARBA"/>
</dbReference>
<keyword evidence="1" id="KW-0378">Hydrolase</keyword>
<dbReference type="PANTHER" id="PTHR11014:SF63">
    <property type="entry name" value="METALLOPEPTIDASE, PUTATIVE (AFU_ORTHOLOGUE AFUA_6G09600)-RELATED"/>
    <property type="match status" value="1"/>
</dbReference>
<dbReference type="Pfam" id="PF07687">
    <property type="entry name" value="M20_dimer"/>
    <property type="match status" value="1"/>
</dbReference>
<comment type="cofactor">
    <cofactor evidence="2">
        <name>Mn(2+)</name>
        <dbReference type="ChEBI" id="CHEBI:29035"/>
    </cofactor>
    <text evidence="2">The Mn(2+) ion enhances activity.</text>
</comment>
<dbReference type="Gene3D" id="3.40.630.10">
    <property type="entry name" value="Zn peptidases"/>
    <property type="match status" value="1"/>
</dbReference>
<name>A0A8J7RGR6_9HYPH</name>
<gene>
    <name evidence="4" type="ORF">J5Y06_05690</name>
</gene>
<evidence type="ECO:0000256" key="1">
    <source>
        <dbReference type="ARBA" id="ARBA00022801"/>
    </source>
</evidence>
<dbReference type="CDD" id="cd05666">
    <property type="entry name" value="M20_Acy1-like"/>
    <property type="match status" value="1"/>
</dbReference>
<dbReference type="InterPro" id="IPR017439">
    <property type="entry name" value="Amidohydrolase"/>
</dbReference>
<organism evidence="4 5">
    <name type="scientific">Tianweitania sediminis</name>
    <dbReference type="NCBI Taxonomy" id="1502156"/>
    <lineage>
        <taxon>Bacteria</taxon>
        <taxon>Pseudomonadati</taxon>
        <taxon>Pseudomonadota</taxon>
        <taxon>Alphaproteobacteria</taxon>
        <taxon>Hyphomicrobiales</taxon>
        <taxon>Phyllobacteriaceae</taxon>
        <taxon>Tianweitania</taxon>
    </lineage>
</organism>
<dbReference type="SUPFAM" id="SSF53187">
    <property type="entry name" value="Zn-dependent exopeptidases"/>
    <property type="match status" value="1"/>
</dbReference>
<dbReference type="FunFam" id="3.30.70.360:FF:000001">
    <property type="entry name" value="N-acetyldiaminopimelate deacetylase"/>
    <property type="match status" value="1"/>
</dbReference>
<dbReference type="GO" id="GO:0019877">
    <property type="term" value="P:diaminopimelate biosynthetic process"/>
    <property type="evidence" value="ECO:0007669"/>
    <property type="project" value="UniProtKB-ARBA"/>
</dbReference>
<evidence type="ECO:0000313" key="5">
    <source>
        <dbReference type="Proteomes" id="UP000666240"/>
    </source>
</evidence>
<feature type="binding site" evidence="2">
    <location>
        <position position="357"/>
    </location>
    <ligand>
        <name>Mn(2+)</name>
        <dbReference type="ChEBI" id="CHEBI:29035"/>
        <label>2</label>
    </ligand>
</feature>